<evidence type="ECO:0000256" key="8">
    <source>
        <dbReference type="ARBA" id="ARBA00076783"/>
    </source>
</evidence>
<proteinExistence type="evidence at transcript level"/>
<protein>
    <recommendedName>
        <fullName evidence="7">Small ribosomal subunit protein bS18m</fullName>
    </recommendedName>
    <alternativeName>
        <fullName evidence="9">28S ribosomal protein S18-1, mitochondrial</fullName>
    </alternativeName>
    <alternativeName>
        <fullName evidence="8">28S ribosomal protein S18c, mitochondrial</fullName>
    </alternativeName>
</protein>
<dbReference type="FunFam" id="4.10.640.10:FF:000007">
    <property type="entry name" value="28S ribosomal protein S18c, mitochondrial"/>
    <property type="match status" value="1"/>
</dbReference>
<dbReference type="STRING" id="7868.ENSCMIP00000031562"/>
<evidence type="ECO:0000256" key="2">
    <source>
        <dbReference type="ARBA" id="ARBA00005589"/>
    </source>
</evidence>
<keyword evidence="3" id="KW-0809">Transit peptide</keyword>
<gene>
    <name evidence="11" type="primary">mrps18c</name>
</gene>
<dbReference type="GeneTree" id="ENSGT00940000165965"/>
<dbReference type="Gene3D" id="4.10.640.10">
    <property type="entry name" value="Ribosomal protein S18"/>
    <property type="match status" value="1"/>
</dbReference>
<dbReference type="Proteomes" id="UP000314986">
    <property type="component" value="Unassembled WGS sequence"/>
</dbReference>
<evidence type="ECO:0000256" key="5">
    <source>
        <dbReference type="ARBA" id="ARBA00023128"/>
    </source>
</evidence>
<reference evidence="12" key="2">
    <citation type="journal article" date="2007" name="PLoS Biol.">
        <title>Survey sequencing and comparative analysis of the elephant shark (Callorhinchus milii) genome.</title>
        <authorList>
            <person name="Venkatesh B."/>
            <person name="Kirkness E.F."/>
            <person name="Loh Y.H."/>
            <person name="Halpern A.L."/>
            <person name="Lee A.P."/>
            <person name="Johnson J."/>
            <person name="Dandona N."/>
            <person name="Viswanathan L.D."/>
            <person name="Tay A."/>
            <person name="Venter J.C."/>
            <person name="Strausberg R.L."/>
            <person name="Brenner S."/>
        </authorList>
    </citation>
    <scope>NUCLEOTIDE SEQUENCE [LARGE SCALE GENOMIC DNA]</scope>
</reference>
<dbReference type="KEGG" id="cmk:103187956"/>
<comment type="subcellular location">
    <subcellularLocation>
        <location evidence="1">Mitochondrion</location>
    </subcellularLocation>
</comment>
<evidence type="ECO:0000256" key="1">
    <source>
        <dbReference type="ARBA" id="ARBA00004173"/>
    </source>
</evidence>
<name>V9LIU2_CALMI</name>
<reference evidence="10 12" key="3">
    <citation type="journal article" date="2014" name="Nature">
        <title>Elephant shark genome provides unique insights into gnathostome evolution.</title>
        <authorList>
            <consortium name="International Elephant Shark Genome Sequencing Consortium"/>
            <person name="Venkatesh B."/>
            <person name="Lee A.P."/>
            <person name="Ravi V."/>
            <person name="Maurya A.K."/>
            <person name="Lian M.M."/>
            <person name="Swann J.B."/>
            <person name="Ohta Y."/>
            <person name="Flajnik M.F."/>
            <person name="Sutoh Y."/>
            <person name="Kasahara M."/>
            <person name="Hoon S."/>
            <person name="Gangu V."/>
            <person name="Roy S.W."/>
            <person name="Irimia M."/>
            <person name="Korzh V."/>
            <person name="Kondrychyn I."/>
            <person name="Lim Z.W."/>
            <person name="Tay B.H."/>
            <person name="Tohari S."/>
            <person name="Kong K.W."/>
            <person name="Ho S."/>
            <person name="Lorente-Galdos B."/>
            <person name="Quilez J."/>
            <person name="Marques-Bonet T."/>
            <person name="Raney B.J."/>
            <person name="Ingham P.W."/>
            <person name="Tay A."/>
            <person name="Hillier L.W."/>
            <person name="Minx P."/>
            <person name="Boehm T."/>
            <person name="Wilson R.K."/>
            <person name="Brenner S."/>
            <person name="Warren W.C."/>
        </authorList>
    </citation>
    <scope>NUCLEOTIDE SEQUENCE</scope>
    <source>
        <tissue evidence="10">Gills</tissue>
    </source>
</reference>
<dbReference type="NCBIfam" id="TIGR00165">
    <property type="entry name" value="S18"/>
    <property type="match status" value="1"/>
</dbReference>
<keyword evidence="12" id="KW-1185">Reference proteome</keyword>
<dbReference type="Ensembl" id="ENSCMIT00000032042.1">
    <property type="protein sequence ID" value="ENSCMIP00000031562.1"/>
    <property type="gene ID" value="ENSCMIG00000013536.1"/>
</dbReference>
<dbReference type="SUPFAM" id="SSF46911">
    <property type="entry name" value="Ribosomal protein S18"/>
    <property type="match status" value="1"/>
</dbReference>
<keyword evidence="4 10" id="KW-0689">Ribosomal protein</keyword>
<reference evidence="12" key="1">
    <citation type="journal article" date="2006" name="Science">
        <title>Ancient noncoding elements conserved in the human genome.</title>
        <authorList>
            <person name="Venkatesh B."/>
            <person name="Kirkness E.F."/>
            <person name="Loh Y.H."/>
            <person name="Halpern A.L."/>
            <person name="Lee A.P."/>
            <person name="Johnson J."/>
            <person name="Dandona N."/>
            <person name="Viswanathan L.D."/>
            <person name="Tay A."/>
            <person name="Venter J.C."/>
            <person name="Strausberg R.L."/>
            <person name="Brenner S."/>
        </authorList>
    </citation>
    <scope>NUCLEOTIDE SEQUENCE [LARGE SCALE GENOMIC DNA]</scope>
</reference>
<keyword evidence="6" id="KW-0687">Ribonucleoprotein</keyword>
<evidence type="ECO:0000256" key="4">
    <source>
        <dbReference type="ARBA" id="ARBA00022980"/>
    </source>
</evidence>
<dbReference type="GO" id="GO:0005743">
    <property type="term" value="C:mitochondrial inner membrane"/>
    <property type="evidence" value="ECO:0007669"/>
    <property type="project" value="UniProtKB-ARBA"/>
</dbReference>
<sequence length="128" mass="14443">MWRATAALRAAQHQPGIWQRSLNIQHNAPTSGISDMPTKLENPYKESPKRCTLCGIEVNYKNVQLLSQFVSPYTGHIFGRHITGLCGNKQKQVAKAIKRAQHMGFMPVTQKDPTFIKDPNICDIKLLE</sequence>
<evidence type="ECO:0000256" key="3">
    <source>
        <dbReference type="ARBA" id="ARBA00022946"/>
    </source>
</evidence>
<dbReference type="GO" id="GO:0005763">
    <property type="term" value="C:mitochondrial small ribosomal subunit"/>
    <property type="evidence" value="ECO:0007669"/>
    <property type="project" value="UniProtKB-ARBA"/>
</dbReference>
<evidence type="ECO:0000313" key="11">
    <source>
        <dbReference type="Ensembl" id="ENSCMIP00000031562.1"/>
    </source>
</evidence>
<keyword evidence="5" id="KW-0496">Mitochondrion</keyword>
<comment type="similarity">
    <text evidence="2">Belongs to the bacterial ribosomal protein bS18 family.</text>
</comment>
<dbReference type="OrthoDB" id="10066799at2759"/>
<dbReference type="RefSeq" id="XP_007905900.1">
    <property type="nucleotide sequence ID" value="XM_007907709.2"/>
</dbReference>
<dbReference type="Pfam" id="PF01084">
    <property type="entry name" value="Ribosomal_S18"/>
    <property type="match status" value="1"/>
</dbReference>
<dbReference type="GeneID" id="103187956"/>
<dbReference type="CTD" id="51023"/>
<dbReference type="OMA" id="PHYKNVR"/>
<dbReference type="AlphaFoldDB" id="V9LIU2"/>
<dbReference type="GO" id="GO:0032543">
    <property type="term" value="P:mitochondrial translation"/>
    <property type="evidence" value="ECO:0007669"/>
    <property type="project" value="TreeGrafter"/>
</dbReference>
<accession>V9LIU2</accession>
<dbReference type="GO" id="GO:0003735">
    <property type="term" value="F:structural constituent of ribosome"/>
    <property type="evidence" value="ECO:0007669"/>
    <property type="project" value="InterPro"/>
</dbReference>
<dbReference type="InterPro" id="IPR036870">
    <property type="entry name" value="Ribosomal_bS18_sf"/>
</dbReference>
<evidence type="ECO:0000256" key="7">
    <source>
        <dbReference type="ARBA" id="ARBA00035264"/>
    </source>
</evidence>
<evidence type="ECO:0000313" key="10">
    <source>
        <dbReference type="EMBL" id="AFP13338.1"/>
    </source>
</evidence>
<evidence type="ECO:0000256" key="9">
    <source>
        <dbReference type="ARBA" id="ARBA00080084"/>
    </source>
</evidence>
<dbReference type="PANTHER" id="PTHR13479:SF40">
    <property type="entry name" value="SMALL RIBOSOMAL SUBUNIT PROTEIN BS18M"/>
    <property type="match status" value="1"/>
</dbReference>
<dbReference type="GO" id="GO:0070181">
    <property type="term" value="F:small ribosomal subunit rRNA binding"/>
    <property type="evidence" value="ECO:0007669"/>
    <property type="project" value="TreeGrafter"/>
</dbReference>
<organism evidence="10">
    <name type="scientific">Callorhinchus milii</name>
    <name type="common">Ghost shark</name>
    <dbReference type="NCBI Taxonomy" id="7868"/>
    <lineage>
        <taxon>Eukaryota</taxon>
        <taxon>Metazoa</taxon>
        <taxon>Chordata</taxon>
        <taxon>Craniata</taxon>
        <taxon>Vertebrata</taxon>
        <taxon>Chondrichthyes</taxon>
        <taxon>Holocephali</taxon>
        <taxon>Chimaeriformes</taxon>
        <taxon>Callorhinchidae</taxon>
        <taxon>Callorhinchus</taxon>
    </lineage>
</organism>
<dbReference type="PANTHER" id="PTHR13479">
    <property type="entry name" value="30S RIBOSOMAL PROTEIN S18"/>
    <property type="match status" value="1"/>
</dbReference>
<evidence type="ECO:0000256" key="6">
    <source>
        <dbReference type="ARBA" id="ARBA00023274"/>
    </source>
</evidence>
<reference evidence="11" key="4">
    <citation type="submission" date="2025-05" db="UniProtKB">
        <authorList>
            <consortium name="Ensembl"/>
        </authorList>
    </citation>
    <scope>IDENTIFICATION</scope>
</reference>
<dbReference type="EMBL" id="JW880821">
    <property type="protein sequence ID" value="AFP13338.1"/>
    <property type="molecule type" value="mRNA"/>
</dbReference>
<dbReference type="InterPro" id="IPR001648">
    <property type="entry name" value="Ribosomal_bS18"/>
</dbReference>
<evidence type="ECO:0000313" key="12">
    <source>
        <dbReference type="Proteomes" id="UP000314986"/>
    </source>
</evidence>